<keyword evidence="3" id="KW-1185">Reference proteome</keyword>
<dbReference type="AlphaFoldDB" id="A0A0D3FTS8"/>
<dbReference type="PaxDb" id="65489-OBART04G06430.1"/>
<evidence type="ECO:0000256" key="1">
    <source>
        <dbReference type="SAM" id="MobiDB-lite"/>
    </source>
</evidence>
<dbReference type="Proteomes" id="UP000026960">
    <property type="component" value="Chromosome 4"/>
</dbReference>
<sequence>MGKRQHRARALAGGGGANGGKNAATQMRGEGSDVRMLRAAAAQMGKKGAAYACITGGGITDVKKAVAA</sequence>
<dbReference type="EnsemblPlants" id="OBART04G06430.1">
    <property type="protein sequence ID" value="OBART04G06430.1"/>
    <property type="gene ID" value="OBART04G06430"/>
</dbReference>
<evidence type="ECO:0000313" key="3">
    <source>
        <dbReference type="Proteomes" id="UP000026960"/>
    </source>
</evidence>
<organism evidence="2">
    <name type="scientific">Oryza barthii</name>
    <dbReference type="NCBI Taxonomy" id="65489"/>
    <lineage>
        <taxon>Eukaryota</taxon>
        <taxon>Viridiplantae</taxon>
        <taxon>Streptophyta</taxon>
        <taxon>Embryophyta</taxon>
        <taxon>Tracheophyta</taxon>
        <taxon>Spermatophyta</taxon>
        <taxon>Magnoliopsida</taxon>
        <taxon>Liliopsida</taxon>
        <taxon>Poales</taxon>
        <taxon>Poaceae</taxon>
        <taxon>BOP clade</taxon>
        <taxon>Oryzoideae</taxon>
        <taxon>Oryzeae</taxon>
        <taxon>Oryzinae</taxon>
        <taxon>Oryza</taxon>
    </lineage>
</organism>
<reference evidence="2" key="1">
    <citation type="journal article" date="2009" name="Rice">
        <title>De Novo Next Generation Sequencing of Plant Genomes.</title>
        <authorList>
            <person name="Rounsley S."/>
            <person name="Marri P.R."/>
            <person name="Yu Y."/>
            <person name="He R."/>
            <person name="Sisneros N."/>
            <person name="Goicoechea J.L."/>
            <person name="Lee S.J."/>
            <person name="Angelova A."/>
            <person name="Kudrna D."/>
            <person name="Luo M."/>
            <person name="Affourtit J."/>
            <person name="Desany B."/>
            <person name="Knight J."/>
            <person name="Niazi F."/>
            <person name="Egholm M."/>
            <person name="Wing R.A."/>
        </authorList>
    </citation>
    <scope>NUCLEOTIDE SEQUENCE [LARGE SCALE GENOMIC DNA]</scope>
    <source>
        <strain evidence="2">cv. IRGC 105608</strain>
    </source>
</reference>
<accession>A0A0D3FTS8</accession>
<feature type="region of interest" description="Disordered" evidence="1">
    <location>
        <begin position="1"/>
        <end position="28"/>
    </location>
</feature>
<dbReference type="HOGENOM" id="CLU_2798456_0_0_1"/>
<protein>
    <submittedName>
        <fullName evidence="2">Uncharacterized protein</fullName>
    </submittedName>
</protein>
<proteinExistence type="predicted"/>
<evidence type="ECO:0000313" key="2">
    <source>
        <dbReference type="EnsemblPlants" id="OBART04G06430.1"/>
    </source>
</evidence>
<name>A0A0D3FTS8_9ORYZ</name>
<dbReference type="Gramene" id="OBART04G06430.1">
    <property type="protein sequence ID" value="OBART04G06430.1"/>
    <property type="gene ID" value="OBART04G06430"/>
</dbReference>
<reference evidence="2" key="2">
    <citation type="submission" date="2015-03" db="UniProtKB">
        <authorList>
            <consortium name="EnsemblPlants"/>
        </authorList>
    </citation>
    <scope>IDENTIFICATION</scope>
</reference>